<name>A0A699QIB4_TANCI</name>
<dbReference type="GO" id="GO:0003676">
    <property type="term" value="F:nucleic acid binding"/>
    <property type="evidence" value="ECO:0007669"/>
    <property type="project" value="InterPro"/>
</dbReference>
<dbReference type="PANTHER" id="PTHR42648">
    <property type="entry name" value="TRANSPOSASE, PUTATIVE-RELATED"/>
    <property type="match status" value="1"/>
</dbReference>
<evidence type="ECO:0000259" key="2">
    <source>
        <dbReference type="PROSITE" id="PS50994"/>
    </source>
</evidence>
<dbReference type="Gene3D" id="3.30.420.10">
    <property type="entry name" value="Ribonuclease H-like superfamily/Ribonuclease H"/>
    <property type="match status" value="1"/>
</dbReference>
<evidence type="ECO:0000256" key="1">
    <source>
        <dbReference type="SAM" id="Phobius"/>
    </source>
</evidence>
<keyword evidence="1" id="KW-0812">Transmembrane</keyword>
<dbReference type="InterPro" id="IPR036397">
    <property type="entry name" value="RNaseH_sf"/>
</dbReference>
<dbReference type="Pfam" id="PF00665">
    <property type="entry name" value="rve"/>
    <property type="match status" value="1"/>
</dbReference>
<dbReference type="PANTHER" id="PTHR42648:SF18">
    <property type="entry name" value="RETROTRANSPOSON, UNCLASSIFIED-LIKE PROTEIN"/>
    <property type="match status" value="1"/>
</dbReference>
<evidence type="ECO:0000313" key="3">
    <source>
        <dbReference type="EMBL" id="GFC67234.1"/>
    </source>
</evidence>
<dbReference type="InterPro" id="IPR012337">
    <property type="entry name" value="RNaseH-like_sf"/>
</dbReference>
<feature type="transmembrane region" description="Helical" evidence="1">
    <location>
        <begin position="127"/>
        <end position="147"/>
    </location>
</feature>
<reference evidence="3" key="1">
    <citation type="journal article" date="2019" name="Sci. Rep.">
        <title>Draft genome of Tanacetum cinerariifolium, the natural source of mosquito coil.</title>
        <authorList>
            <person name="Yamashiro T."/>
            <person name="Shiraishi A."/>
            <person name="Satake H."/>
            <person name="Nakayama K."/>
        </authorList>
    </citation>
    <scope>NUCLEOTIDE SEQUENCE</scope>
</reference>
<feature type="non-terminal residue" evidence="3">
    <location>
        <position position="173"/>
    </location>
</feature>
<dbReference type="PROSITE" id="PS50994">
    <property type="entry name" value="INTEGRASE"/>
    <property type="match status" value="1"/>
</dbReference>
<keyword evidence="1" id="KW-0472">Membrane</keyword>
<dbReference type="GO" id="GO:0015074">
    <property type="term" value="P:DNA integration"/>
    <property type="evidence" value="ECO:0007669"/>
    <property type="project" value="InterPro"/>
</dbReference>
<comment type="caution">
    <text evidence="3">The sequence shown here is derived from an EMBL/GenBank/DDBJ whole genome shotgun (WGS) entry which is preliminary data.</text>
</comment>
<dbReference type="InterPro" id="IPR001584">
    <property type="entry name" value="Integrase_cat-core"/>
</dbReference>
<protein>
    <submittedName>
        <fullName evidence="3">Putative ribonuclease H-like domain-containing protein</fullName>
    </submittedName>
</protein>
<proteinExistence type="predicted"/>
<accession>A0A699QIB4</accession>
<feature type="domain" description="Integrase catalytic" evidence="2">
    <location>
        <begin position="4"/>
        <end position="170"/>
    </location>
</feature>
<dbReference type="EMBL" id="BKCJ011014601">
    <property type="protein sequence ID" value="GFC67234.1"/>
    <property type="molecule type" value="Genomic_DNA"/>
</dbReference>
<dbReference type="InterPro" id="IPR039537">
    <property type="entry name" value="Retrotran_Ty1/copia-like"/>
</dbReference>
<organism evidence="3">
    <name type="scientific">Tanacetum cinerariifolium</name>
    <name type="common">Dalmatian daisy</name>
    <name type="synonym">Chrysanthemum cinerariifolium</name>
    <dbReference type="NCBI Taxonomy" id="118510"/>
    <lineage>
        <taxon>Eukaryota</taxon>
        <taxon>Viridiplantae</taxon>
        <taxon>Streptophyta</taxon>
        <taxon>Embryophyta</taxon>
        <taxon>Tracheophyta</taxon>
        <taxon>Spermatophyta</taxon>
        <taxon>Magnoliopsida</taxon>
        <taxon>eudicotyledons</taxon>
        <taxon>Gunneridae</taxon>
        <taxon>Pentapetalae</taxon>
        <taxon>asterids</taxon>
        <taxon>campanulids</taxon>
        <taxon>Asterales</taxon>
        <taxon>Asteraceae</taxon>
        <taxon>Asteroideae</taxon>
        <taxon>Anthemideae</taxon>
        <taxon>Anthemidinae</taxon>
        <taxon>Tanacetum</taxon>
    </lineage>
</organism>
<keyword evidence="1" id="KW-1133">Transmembrane helix</keyword>
<dbReference type="SUPFAM" id="SSF53098">
    <property type="entry name" value="Ribonuclease H-like"/>
    <property type="match status" value="1"/>
</dbReference>
<sequence length="173" mass="20311">MAFVSNKPLYLFHMDLCGSMRVQSINGKRYVLVVVDDYSRYTWVFFLHSKEEASDVIISFIKKTQVNLQLQVQRVRTDNGTEFKNKILAKFFDEVGITQQFSATRTPQQNGVMERRNRTLVEAARTMLAFANLSLFLWAEAIAITYFTQNRLIIHKRFDKTPYELMNKRKPNI</sequence>
<dbReference type="AlphaFoldDB" id="A0A699QIB4"/>
<gene>
    <name evidence="3" type="ORF">Tci_839204</name>
</gene>